<dbReference type="SUPFAM" id="SSF103190">
    <property type="entry name" value="Sensory domain-like"/>
    <property type="match status" value="1"/>
</dbReference>
<protein>
    <submittedName>
        <fullName evidence="14">Methyl-accepting chemotaxis protein</fullName>
    </submittedName>
</protein>
<dbReference type="GO" id="GO:0006935">
    <property type="term" value="P:chemotaxis"/>
    <property type="evidence" value="ECO:0007669"/>
    <property type="project" value="UniProtKB-KW"/>
</dbReference>
<dbReference type="Gene3D" id="1.10.287.950">
    <property type="entry name" value="Methyl-accepting chemotaxis protein"/>
    <property type="match status" value="1"/>
</dbReference>
<dbReference type="Gene3D" id="1.10.8.500">
    <property type="entry name" value="HAMP domain in histidine kinase"/>
    <property type="match status" value="1"/>
</dbReference>
<comment type="similarity">
    <text evidence="8">Belongs to the methyl-accepting chemotaxis (MCP) protein family.</text>
</comment>
<evidence type="ECO:0000256" key="1">
    <source>
        <dbReference type="ARBA" id="ARBA00004651"/>
    </source>
</evidence>
<dbReference type="Pfam" id="PF00015">
    <property type="entry name" value="MCPsignal"/>
    <property type="match status" value="1"/>
</dbReference>
<dbReference type="InterPro" id="IPR033479">
    <property type="entry name" value="dCache_1"/>
</dbReference>
<dbReference type="CDD" id="cd12912">
    <property type="entry name" value="PDC2_MCP_like"/>
    <property type="match status" value="1"/>
</dbReference>
<dbReference type="SUPFAM" id="SSF58104">
    <property type="entry name" value="Methyl-accepting chemotaxis protein (MCP) signaling domain"/>
    <property type="match status" value="1"/>
</dbReference>
<dbReference type="PANTHER" id="PTHR32089:SF112">
    <property type="entry name" value="LYSOZYME-LIKE PROTEIN-RELATED"/>
    <property type="match status" value="1"/>
</dbReference>
<evidence type="ECO:0000256" key="6">
    <source>
        <dbReference type="ARBA" id="ARBA00023136"/>
    </source>
</evidence>
<dbReference type="CDD" id="cd11386">
    <property type="entry name" value="MCP_signal"/>
    <property type="match status" value="1"/>
</dbReference>
<evidence type="ECO:0000256" key="10">
    <source>
        <dbReference type="SAM" id="Coils"/>
    </source>
</evidence>
<feature type="domain" description="HAMP" evidence="13">
    <location>
        <begin position="302"/>
        <end position="354"/>
    </location>
</feature>
<evidence type="ECO:0000259" key="13">
    <source>
        <dbReference type="PROSITE" id="PS50885"/>
    </source>
</evidence>
<evidence type="ECO:0000256" key="11">
    <source>
        <dbReference type="SAM" id="Phobius"/>
    </source>
</evidence>
<evidence type="ECO:0000256" key="8">
    <source>
        <dbReference type="ARBA" id="ARBA00029447"/>
    </source>
</evidence>
<evidence type="ECO:0000256" key="9">
    <source>
        <dbReference type="PROSITE-ProRule" id="PRU00284"/>
    </source>
</evidence>
<dbReference type="InterPro" id="IPR004089">
    <property type="entry name" value="MCPsignal_dom"/>
</dbReference>
<dbReference type="Pfam" id="PF00672">
    <property type="entry name" value="HAMP"/>
    <property type="match status" value="1"/>
</dbReference>
<dbReference type="InterPro" id="IPR029151">
    <property type="entry name" value="Sensor-like_sf"/>
</dbReference>
<feature type="transmembrane region" description="Helical" evidence="11">
    <location>
        <begin position="279"/>
        <end position="300"/>
    </location>
</feature>
<evidence type="ECO:0000256" key="3">
    <source>
        <dbReference type="ARBA" id="ARBA00022500"/>
    </source>
</evidence>
<dbReference type="AlphaFoldDB" id="A0A9C7LLL2"/>
<keyword evidence="14" id="KW-0614">Plasmid</keyword>
<dbReference type="PROSITE" id="PS50111">
    <property type="entry name" value="CHEMOTAXIS_TRANSDUC_2"/>
    <property type="match status" value="1"/>
</dbReference>
<dbReference type="Gene3D" id="3.30.450.20">
    <property type="entry name" value="PAS domain"/>
    <property type="match status" value="2"/>
</dbReference>
<dbReference type="CDD" id="cd12913">
    <property type="entry name" value="PDC1_MCP_like"/>
    <property type="match status" value="1"/>
</dbReference>
<comment type="subcellular location">
    <subcellularLocation>
        <location evidence="1">Cell membrane</location>
        <topology evidence="1">Multi-pass membrane protein</topology>
    </subcellularLocation>
</comment>
<proteinExistence type="inferred from homology"/>
<dbReference type="Pfam" id="PF02743">
    <property type="entry name" value="dCache_1"/>
    <property type="match status" value="1"/>
</dbReference>
<keyword evidence="7 9" id="KW-0807">Transducer</keyword>
<dbReference type="Proteomes" id="UP001161562">
    <property type="component" value="Plasmid pMO1"/>
</dbReference>
<feature type="coiled-coil region" evidence="10">
    <location>
        <begin position="437"/>
        <end position="488"/>
    </location>
</feature>
<dbReference type="SMART" id="SM00304">
    <property type="entry name" value="HAMP"/>
    <property type="match status" value="1"/>
</dbReference>
<reference evidence="14" key="1">
    <citation type="submission" date="2023-02" db="EMBL/GenBank/DDBJ databases">
        <authorList>
            <person name="Lossouarn J."/>
            <person name="Nesbo L C."/>
            <person name="Geslin C."/>
        </authorList>
    </citation>
    <scope>NUCLEOTIDE SEQUENCE</scope>
    <source>
        <strain evidence="14">Type strain: Marinitoga okinawensis TFS10-5</strain>
        <plasmid evidence="14">pMO1</plasmid>
    </source>
</reference>
<name>A0A9C7LLL2_9BACT</name>
<gene>
    <name evidence="14" type="ORF">PMO1_15</name>
</gene>
<evidence type="ECO:0000313" key="14">
    <source>
        <dbReference type="EMBL" id="CAI4093967.1"/>
    </source>
</evidence>
<sequence length="659" mass="73176">MKSLRSQMIWIIILISLVPMVIFTVISTYQNYSNTYNNITDDLKIATKKRAEILKTYFKPIISVMNMLSDDGNIKSALSNKNENYVILKNFENIIKSFNDFETISLGLKDKTILLKPDIDLPPNYNPTVRPWYKTAMNKPGKVIVSDPYDDMLSGKKYITVSKTVTDNYGNIIGVLAIDLSIKNLVDSFLGEQAFEEEVVYIINERGIALIHEDPSKWGVDVSSREFFTKATSQSGVIKYTYDNVTKLAFYYKIPELGWTVYTAIPEDVIQNAVWKDSYIYIIISGIIIIIAFIIGIMFVNNSIVKPISKMTQEMEKVGNGELNVEIELNSKNELGKLAQMMTKTIQSLALLVKKVKDSSETLIQTSTEVSSAIDKNVKANNNVFSDIEEINEKIQDASSSLEETTAGVEEIAAAAQSVSKSTQEVMEQTTEASKLAQEGTKNVEEVKAKINDVNEKAKENAKTVKSLANETANIQEIVETINSITEQTNLLALNAAIEAARAGEAGKGFAVVADEIRKLAEESKKATEEIAVILGKIQESANDVDKETQNVVNSISETNKMVFQIAEQFESITKKIEQISMMIDNTAASAEEQTASTEEIAAATDTANKAVLSVSSDVIKFKDKIEEQNKDFENVAKASKELSDLSEELNKLIKQFKI</sequence>
<evidence type="ECO:0000256" key="2">
    <source>
        <dbReference type="ARBA" id="ARBA00022475"/>
    </source>
</evidence>
<keyword evidence="2" id="KW-1003">Cell membrane</keyword>
<dbReference type="SMART" id="SM00283">
    <property type="entry name" value="MA"/>
    <property type="match status" value="1"/>
</dbReference>
<geneLocation type="plasmid" evidence="14">
    <name>pMO1</name>
</geneLocation>
<dbReference type="GO" id="GO:0005886">
    <property type="term" value="C:plasma membrane"/>
    <property type="evidence" value="ECO:0007669"/>
    <property type="project" value="UniProtKB-SubCell"/>
</dbReference>
<keyword evidence="6 11" id="KW-0472">Membrane</keyword>
<dbReference type="EMBL" id="OX370180">
    <property type="protein sequence ID" value="CAI4093967.1"/>
    <property type="molecule type" value="Genomic_DNA"/>
</dbReference>
<keyword evidence="10" id="KW-0175">Coiled coil</keyword>
<dbReference type="GO" id="GO:0007165">
    <property type="term" value="P:signal transduction"/>
    <property type="evidence" value="ECO:0007669"/>
    <property type="project" value="UniProtKB-KW"/>
</dbReference>
<dbReference type="PANTHER" id="PTHR32089">
    <property type="entry name" value="METHYL-ACCEPTING CHEMOTAXIS PROTEIN MCPB"/>
    <property type="match status" value="1"/>
</dbReference>
<accession>A0A9C7LLL2</accession>
<dbReference type="CDD" id="cd06225">
    <property type="entry name" value="HAMP"/>
    <property type="match status" value="1"/>
</dbReference>
<keyword evidence="3" id="KW-0145">Chemotaxis</keyword>
<feature type="domain" description="Methyl-accepting transducer" evidence="12">
    <location>
        <begin position="373"/>
        <end position="609"/>
    </location>
</feature>
<evidence type="ECO:0000256" key="5">
    <source>
        <dbReference type="ARBA" id="ARBA00022989"/>
    </source>
</evidence>
<evidence type="ECO:0000256" key="4">
    <source>
        <dbReference type="ARBA" id="ARBA00022692"/>
    </source>
</evidence>
<evidence type="ECO:0000259" key="12">
    <source>
        <dbReference type="PROSITE" id="PS50111"/>
    </source>
</evidence>
<dbReference type="PROSITE" id="PS50885">
    <property type="entry name" value="HAMP"/>
    <property type="match status" value="1"/>
</dbReference>
<keyword evidence="4 11" id="KW-0812">Transmembrane</keyword>
<feature type="coiled-coil region" evidence="10">
    <location>
        <begin position="623"/>
        <end position="656"/>
    </location>
</feature>
<keyword evidence="5 11" id="KW-1133">Transmembrane helix</keyword>
<organism evidence="14">
    <name type="scientific">Marinitoga okinawensis</name>
    <dbReference type="NCBI Taxonomy" id="389480"/>
    <lineage>
        <taxon>Bacteria</taxon>
        <taxon>Thermotogati</taxon>
        <taxon>Thermotogota</taxon>
        <taxon>Thermotogae</taxon>
        <taxon>Petrotogales</taxon>
        <taxon>Petrotogaceae</taxon>
        <taxon>Marinitoga</taxon>
    </lineage>
</organism>
<feature type="transmembrane region" description="Helical" evidence="11">
    <location>
        <begin position="9"/>
        <end position="29"/>
    </location>
</feature>
<dbReference type="InterPro" id="IPR003660">
    <property type="entry name" value="HAMP_dom"/>
</dbReference>
<evidence type="ECO:0000256" key="7">
    <source>
        <dbReference type="ARBA" id="ARBA00023224"/>
    </source>
</evidence>